<keyword evidence="6 7" id="KW-0326">Glycosidase</keyword>
<dbReference type="Pfam" id="PF14845">
    <property type="entry name" value="Glycohydro_20b2"/>
    <property type="match status" value="1"/>
</dbReference>
<feature type="domain" description="Beta-hexosaminidase eukaryotic type N-terminal" evidence="10">
    <location>
        <begin position="40"/>
        <end position="173"/>
    </location>
</feature>
<dbReference type="Gene3D" id="3.20.20.80">
    <property type="entry name" value="Glycosidases"/>
    <property type="match status" value="1"/>
</dbReference>
<evidence type="ECO:0000259" key="10">
    <source>
        <dbReference type="Pfam" id="PF14845"/>
    </source>
</evidence>
<reference evidence="11 12" key="1">
    <citation type="journal article" date="2020" name="ISME J.">
        <title>Uncovering the hidden diversity of litter-decomposition mechanisms in mushroom-forming fungi.</title>
        <authorList>
            <person name="Floudas D."/>
            <person name="Bentzer J."/>
            <person name="Ahren D."/>
            <person name="Johansson T."/>
            <person name="Persson P."/>
            <person name="Tunlid A."/>
        </authorList>
    </citation>
    <scope>NUCLEOTIDE SEQUENCE [LARGE SCALE GENOMIC DNA]</scope>
    <source>
        <strain evidence="11 12">CBS 101986</strain>
    </source>
</reference>
<evidence type="ECO:0000256" key="8">
    <source>
        <dbReference type="PIRSR" id="PIRSR001093-1"/>
    </source>
</evidence>
<evidence type="ECO:0000256" key="4">
    <source>
        <dbReference type="ARBA" id="ARBA00022801"/>
    </source>
</evidence>
<keyword evidence="12" id="KW-1185">Reference proteome</keyword>
<name>A0A8H5B2P1_9AGAR</name>
<evidence type="ECO:0000313" key="11">
    <source>
        <dbReference type="EMBL" id="KAF5315482.1"/>
    </source>
</evidence>
<dbReference type="GO" id="GO:0030203">
    <property type="term" value="P:glycosaminoglycan metabolic process"/>
    <property type="evidence" value="ECO:0007669"/>
    <property type="project" value="TreeGrafter"/>
</dbReference>
<comment type="caution">
    <text evidence="11">The sequence shown here is derived from an EMBL/GenBank/DDBJ whole genome shotgun (WGS) entry which is preliminary data.</text>
</comment>
<evidence type="ECO:0000256" key="7">
    <source>
        <dbReference type="PIRNR" id="PIRNR001093"/>
    </source>
</evidence>
<dbReference type="SUPFAM" id="SSF51445">
    <property type="entry name" value="(Trans)glycosidases"/>
    <property type="match status" value="1"/>
</dbReference>
<dbReference type="InterPro" id="IPR017853">
    <property type="entry name" value="GH"/>
</dbReference>
<evidence type="ECO:0000256" key="1">
    <source>
        <dbReference type="ARBA" id="ARBA00001231"/>
    </source>
</evidence>
<dbReference type="PIRSF" id="PIRSF001093">
    <property type="entry name" value="B-hxosamndse_ab_euk"/>
    <property type="match status" value="1"/>
</dbReference>
<dbReference type="GO" id="GO:0016020">
    <property type="term" value="C:membrane"/>
    <property type="evidence" value="ECO:0007669"/>
    <property type="project" value="TreeGrafter"/>
</dbReference>
<dbReference type="GO" id="GO:0005975">
    <property type="term" value="P:carbohydrate metabolic process"/>
    <property type="evidence" value="ECO:0007669"/>
    <property type="project" value="InterPro"/>
</dbReference>
<evidence type="ECO:0000313" key="12">
    <source>
        <dbReference type="Proteomes" id="UP000567179"/>
    </source>
</evidence>
<dbReference type="InterPro" id="IPR025705">
    <property type="entry name" value="Beta_hexosaminidase_sua/sub"/>
</dbReference>
<proteinExistence type="inferred from homology"/>
<dbReference type="FunFam" id="3.20.20.80:FF:000063">
    <property type="entry name" value="Beta-hexosaminidase"/>
    <property type="match status" value="1"/>
</dbReference>
<evidence type="ECO:0000256" key="5">
    <source>
        <dbReference type="ARBA" id="ARBA00023180"/>
    </source>
</evidence>
<dbReference type="OrthoDB" id="428480at2759"/>
<comment type="catalytic activity">
    <reaction evidence="1 7">
        <text>Hydrolysis of terminal non-reducing N-acetyl-D-hexosamine residues in N-acetyl-beta-D-hexosaminides.</text>
        <dbReference type="EC" id="3.2.1.52"/>
    </reaction>
</comment>
<sequence>MTRWATYYVAIFVAHLQGPMKVFATLLTVILVSSPCALALWPIPRSLKTGTTLVKLSSSFSIDVSVENAPQDLLNAVSRTKTQLFADKLGRLVVGRGANDTTALAQAPVLNKLTLSLSSGAASAKSIMQEATKDIASRSEGYSLTLPATGGTATISASSTLGLFRGLTTFEQLFYTTGDTVYVFQAPVTITNDSPAFPFRGFMLDTSRNFYPVADIKRTLDAMSMVKLSQFHWHVTDSQSFPLTIPGFPELSQKGAYSSAEIYSSDDVQDIVSYAGARGIDVLMEIDTPGHTSAISTSHPEHIACAAAAPWENFANEPPAGQLRLASSATANFTANLITAIAKTLPSTLFSTGGDELNTNCYTQDAQTQKDLKSSGKTLEQALNTFTQTTHGALKALDKTPVVWEEMALVHNVTLSKSTVVMVWISSQNAAAVAAKGLRLVHGPSDFFYLDCGAGEWIGNNPTANSWCDPFKSWQKAYTFNPLANLTSSQTSLVLGGEQLLWSEQAGSENIDSIVWPRAAASAEIFWTGAKLPDGTPLNVKSALTRLHDIRYRMVQRGIKAINLQPQWCALRDGQCNFDN</sequence>
<dbReference type="Pfam" id="PF00728">
    <property type="entry name" value="Glyco_hydro_20"/>
    <property type="match status" value="1"/>
</dbReference>
<evidence type="ECO:0000256" key="3">
    <source>
        <dbReference type="ARBA" id="ARBA00022729"/>
    </source>
</evidence>
<dbReference type="EC" id="3.2.1.52" evidence="7"/>
<dbReference type="PANTHER" id="PTHR22600">
    <property type="entry name" value="BETA-HEXOSAMINIDASE"/>
    <property type="match status" value="1"/>
</dbReference>
<dbReference type="CDD" id="cd06562">
    <property type="entry name" value="GH20_HexA_HexB-like"/>
    <property type="match status" value="1"/>
</dbReference>
<dbReference type="InterPro" id="IPR015883">
    <property type="entry name" value="Glyco_hydro_20_cat"/>
</dbReference>
<dbReference type="EMBL" id="JAACJJ010000043">
    <property type="protein sequence ID" value="KAF5315482.1"/>
    <property type="molecule type" value="Genomic_DNA"/>
</dbReference>
<dbReference type="Proteomes" id="UP000567179">
    <property type="component" value="Unassembled WGS sequence"/>
</dbReference>
<comment type="similarity">
    <text evidence="2 7">Belongs to the glycosyl hydrolase 20 family.</text>
</comment>
<feature type="active site" description="Proton donor" evidence="8">
    <location>
        <position position="356"/>
    </location>
</feature>
<evidence type="ECO:0000256" key="6">
    <source>
        <dbReference type="ARBA" id="ARBA00023295"/>
    </source>
</evidence>
<dbReference type="InterPro" id="IPR029019">
    <property type="entry name" value="HEX_eukaryotic_N"/>
</dbReference>
<dbReference type="AlphaFoldDB" id="A0A8H5B2P1"/>
<dbReference type="InterPro" id="IPR029018">
    <property type="entry name" value="Hex-like_dom2"/>
</dbReference>
<evidence type="ECO:0000259" key="9">
    <source>
        <dbReference type="Pfam" id="PF00728"/>
    </source>
</evidence>
<dbReference type="PRINTS" id="PR00738">
    <property type="entry name" value="GLHYDRLASE20"/>
</dbReference>
<keyword evidence="5" id="KW-0325">Glycoprotein</keyword>
<evidence type="ECO:0000256" key="2">
    <source>
        <dbReference type="ARBA" id="ARBA00006285"/>
    </source>
</evidence>
<dbReference type="GO" id="GO:0004563">
    <property type="term" value="F:beta-N-acetylhexosaminidase activity"/>
    <property type="evidence" value="ECO:0007669"/>
    <property type="project" value="UniProtKB-EC"/>
</dbReference>
<accession>A0A8H5B2P1</accession>
<gene>
    <name evidence="11" type="ORF">D9619_007226</name>
</gene>
<dbReference type="PANTHER" id="PTHR22600:SF26">
    <property type="entry name" value="BETA-N-ACETYLHEXOSAMINIDASE"/>
    <property type="match status" value="1"/>
</dbReference>
<organism evidence="11 12">
    <name type="scientific">Psilocybe cf. subviscida</name>
    <dbReference type="NCBI Taxonomy" id="2480587"/>
    <lineage>
        <taxon>Eukaryota</taxon>
        <taxon>Fungi</taxon>
        <taxon>Dikarya</taxon>
        <taxon>Basidiomycota</taxon>
        <taxon>Agaricomycotina</taxon>
        <taxon>Agaricomycetes</taxon>
        <taxon>Agaricomycetidae</taxon>
        <taxon>Agaricales</taxon>
        <taxon>Agaricineae</taxon>
        <taxon>Strophariaceae</taxon>
        <taxon>Psilocybe</taxon>
    </lineage>
</organism>
<feature type="domain" description="Glycoside hydrolase family 20 catalytic" evidence="9">
    <location>
        <begin position="197"/>
        <end position="529"/>
    </location>
</feature>
<keyword evidence="3" id="KW-0732">Signal</keyword>
<protein>
    <recommendedName>
        <fullName evidence="7">Beta-hexosaminidase</fullName>
        <ecNumber evidence="7">3.2.1.52</ecNumber>
    </recommendedName>
</protein>
<dbReference type="SUPFAM" id="SSF55545">
    <property type="entry name" value="beta-N-acetylhexosaminidase-like domain"/>
    <property type="match status" value="1"/>
</dbReference>
<dbReference type="Gene3D" id="3.30.379.10">
    <property type="entry name" value="Chitobiase/beta-hexosaminidase domain 2-like"/>
    <property type="match status" value="1"/>
</dbReference>
<keyword evidence="4 7" id="KW-0378">Hydrolase</keyword>